<name>A0A9Q9BPG7_TREDN</name>
<feature type="signal peptide" evidence="2">
    <location>
        <begin position="1"/>
        <end position="19"/>
    </location>
</feature>
<evidence type="ECO:0000313" key="3">
    <source>
        <dbReference type="EMBL" id="UTD00658.1"/>
    </source>
</evidence>
<dbReference type="AlphaFoldDB" id="A0A9Q9BPG7"/>
<dbReference type="Pfam" id="PF01809">
    <property type="entry name" value="YidD"/>
    <property type="match status" value="1"/>
</dbReference>
<accession>A0A9Q9BPG7</accession>
<dbReference type="SMART" id="SM01234">
    <property type="entry name" value="Haemolytic"/>
    <property type="match status" value="1"/>
</dbReference>
<keyword evidence="1" id="KW-1003">Cell membrane</keyword>
<keyword evidence="2" id="KW-0732">Signal</keyword>
<organism evidence="3 4">
    <name type="scientific">Treponema denticola</name>
    <dbReference type="NCBI Taxonomy" id="158"/>
    <lineage>
        <taxon>Bacteria</taxon>
        <taxon>Pseudomonadati</taxon>
        <taxon>Spirochaetota</taxon>
        <taxon>Spirochaetia</taxon>
        <taxon>Spirochaetales</taxon>
        <taxon>Treponemataceae</taxon>
        <taxon>Treponema</taxon>
    </lineage>
</organism>
<evidence type="ECO:0000256" key="1">
    <source>
        <dbReference type="HAMAP-Rule" id="MF_00386"/>
    </source>
</evidence>
<dbReference type="InterPro" id="IPR002696">
    <property type="entry name" value="Membr_insert_effic_factor_YidD"/>
</dbReference>
<dbReference type="GO" id="GO:0005886">
    <property type="term" value="C:plasma membrane"/>
    <property type="evidence" value="ECO:0007669"/>
    <property type="project" value="UniProtKB-SubCell"/>
</dbReference>
<protein>
    <recommendedName>
        <fullName evidence="1">Putative membrane protein insertion efficiency factor</fullName>
    </recommendedName>
</protein>
<dbReference type="NCBIfam" id="TIGR00278">
    <property type="entry name" value="membrane protein insertion efficiency factor YidD"/>
    <property type="match status" value="1"/>
</dbReference>
<feature type="chain" id="PRO_5040160268" description="Putative membrane protein insertion efficiency factor" evidence="2">
    <location>
        <begin position="20"/>
        <end position="73"/>
    </location>
</feature>
<evidence type="ECO:0000256" key="2">
    <source>
        <dbReference type="SAM" id="SignalP"/>
    </source>
</evidence>
<dbReference type="EMBL" id="CP051635">
    <property type="protein sequence ID" value="UTD00658.1"/>
    <property type="molecule type" value="Genomic_DNA"/>
</dbReference>
<dbReference type="PANTHER" id="PTHR33383:SF1">
    <property type="entry name" value="MEMBRANE PROTEIN INSERTION EFFICIENCY FACTOR-RELATED"/>
    <property type="match status" value="1"/>
</dbReference>
<comment type="similarity">
    <text evidence="1">Belongs to the UPF0161 family.</text>
</comment>
<comment type="function">
    <text evidence="1">Could be involved in insertion of integral membrane proteins into the membrane.</text>
</comment>
<dbReference type="Proteomes" id="UP001056981">
    <property type="component" value="Chromosome"/>
</dbReference>
<keyword evidence="1" id="KW-0472">Membrane</keyword>
<proteinExistence type="inferred from homology"/>
<evidence type="ECO:0000313" key="4">
    <source>
        <dbReference type="Proteomes" id="UP001056981"/>
    </source>
</evidence>
<comment type="subcellular location">
    <subcellularLocation>
        <location evidence="1">Cell membrane</location>
        <topology evidence="1">Peripheral membrane protein</topology>
        <orientation evidence="1">Cytoplasmic side</orientation>
    </subcellularLocation>
</comment>
<gene>
    <name evidence="3" type="primary">yidD</name>
    <name evidence="3" type="ORF">E4N86_08090</name>
</gene>
<sequence length="73" mass="8252">MRKLLVSFLCACIIFYQKAVSPHFPPSCRYEPTCSQYAIESIKKYGPFKGTGMALLRILRCNPFCKGGYDPVP</sequence>
<dbReference type="PANTHER" id="PTHR33383">
    <property type="entry name" value="MEMBRANE PROTEIN INSERTION EFFICIENCY FACTOR-RELATED"/>
    <property type="match status" value="1"/>
</dbReference>
<dbReference type="RefSeq" id="WP_253698804.1">
    <property type="nucleotide sequence ID" value="NZ_CP051522.1"/>
</dbReference>
<dbReference type="HAMAP" id="MF_00386">
    <property type="entry name" value="UPF0161_YidD"/>
    <property type="match status" value="1"/>
</dbReference>
<reference evidence="3" key="1">
    <citation type="submission" date="2020-04" db="EMBL/GenBank/DDBJ databases">
        <title>Comparative genomics of oral phylogroup-2 Treponema strains.</title>
        <authorList>
            <person name="Zeng H."/>
            <person name="Chan Y.K."/>
            <person name="Watt R.M."/>
        </authorList>
    </citation>
    <scope>NUCLEOTIDE SEQUENCE</scope>
    <source>
        <strain evidence="3">OMZ 905</strain>
    </source>
</reference>